<feature type="transmembrane region" description="Helical" evidence="5">
    <location>
        <begin position="362"/>
        <end position="380"/>
    </location>
</feature>
<dbReference type="GO" id="GO:0016020">
    <property type="term" value="C:membrane"/>
    <property type="evidence" value="ECO:0007669"/>
    <property type="project" value="UniProtKB-SubCell"/>
</dbReference>
<feature type="transmembrane region" description="Helical" evidence="5">
    <location>
        <begin position="81"/>
        <end position="99"/>
    </location>
</feature>
<feature type="transmembrane region" description="Helical" evidence="5">
    <location>
        <begin position="54"/>
        <end position="74"/>
    </location>
</feature>
<dbReference type="RefSeq" id="WP_121935445.1">
    <property type="nucleotide sequence ID" value="NZ_RDOJ01000019.1"/>
</dbReference>
<evidence type="ECO:0000256" key="3">
    <source>
        <dbReference type="ARBA" id="ARBA00022989"/>
    </source>
</evidence>
<proteinExistence type="predicted"/>
<dbReference type="Proteomes" id="UP000275348">
    <property type="component" value="Unassembled WGS sequence"/>
</dbReference>
<dbReference type="OrthoDB" id="9809599at2"/>
<comment type="subcellular location">
    <subcellularLocation>
        <location evidence="1">Membrane</location>
        <topology evidence="1">Multi-pass membrane protein</topology>
    </subcellularLocation>
</comment>
<sequence>MQNTVSTPKYQSKQIRLAVTIFYFCTGLIFSSWASRIPTIKNALGISEGELGGLLLVMPIGEVVTLALVGKMVATYGSKNVFRIGILGYVFLLLAIPFATSFLTLAAILTCFGIFSNSCNIAINTQGVDVEKVYNRSIMSSFHGAWSLAGFVGALIGLVLMNFDIDILTHFIIILVIILGIFFSQQKYLFDHEPVSDEEKKGFVKPDKTLIQLGIIGFLGMATEGTMFDWSGVYFHEIVQAPEKWTTLGYAAFMITMASGRFIGDKFIERFGKRRVLQVSGILMGTGLLISVFFPTLILCTMAFMLVGLGVACTVPTVYSVAGQHKTINPGVALAMVSSISFLGFLLGPPLIGYIAELFDLRYSYALFAIFGYILAMMVTKIKLFKG</sequence>
<reference evidence="7 8" key="1">
    <citation type="submission" date="2018-10" db="EMBL/GenBank/DDBJ databases">
        <authorList>
            <person name="Chen X."/>
        </authorList>
    </citation>
    <scope>NUCLEOTIDE SEQUENCE [LARGE SCALE GENOMIC DNA]</scope>
    <source>
        <strain evidence="7 8">YIM 102668</strain>
    </source>
</reference>
<keyword evidence="8" id="KW-1185">Reference proteome</keyword>
<name>A0A3L9M1Y1_9FLAO</name>
<dbReference type="SUPFAM" id="SSF103473">
    <property type="entry name" value="MFS general substrate transporter"/>
    <property type="match status" value="1"/>
</dbReference>
<keyword evidence="2 5" id="KW-0812">Transmembrane</keyword>
<comment type="caution">
    <text evidence="7">The sequence shown here is derived from an EMBL/GenBank/DDBJ whole genome shotgun (WGS) entry which is preliminary data.</text>
</comment>
<feature type="domain" description="Major facilitator superfamily (MFS) profile" evidence="6">
    <location>
        <begin position="150"/>
        <end position="387"/>
    </location>
</feature>
<dbReference type="AlphaFoldDB" id="A0A3L9M1Y1"/>
<dbReference type="PANTHER" id="PTHR23514">
    <property type="entry name" value="BYPASS OF STOP CODON PROTEIN 6"/>
    <property type="match status" value="1"/>
</dbReference>
<feature type="transmembrane region" description="Helical" evidence="5">
    <location>
        <begin position="248"/>
        <end position="264"/>
    </location>
</feature>
<evidence type="ECO:0000259" key="6">
    <source>
        <dbReference type="PROSITE" id="PS50850"/>
    </source>
</evidence>
<gene>
    <name evidence="7" type="ORF">EAH69_11980</name>
</gene>
<dbReference type="GO" id="GO:0022857">
    <property type="term" value="F:transmembrane transporter activity"/>
    <property type="evidence" value="ECO:0007669"/>
    <property type="project" value="InterPro"/>
</dbReference>
<dbReference type="InterPro" id="IPR020846">
    <property type="entry name" value="MFS_dom"/>
</dbReference>
<keyword evidence="3 5" id="KW-1133">Transmembrane helix</keyword>
<dbReference type="InterPro" id="IPR051788">
    <property type="entry name" value="MFS_Transporter"/>
</dbReference>
<dbReference type="InterPro" id="IPR011701">
    <property type="entry name" value="MFS"/>
</dbReference>
<accession>A0A3L9M1Y1</accession>
<feature type="transmembrane region" description="Helical" evidence="5">
    <location>
        <begin position="15"/>
        <end position="34"/>
    </location>
</feature>
<evidence type="ECO:0000256" key="5">
    <source>
        <dbReference type="SAM" id="Phobius"/>
    </source>
</evidence>
<dbReference type="Gene3D" id="1.20.1250.20">
    <property type="entry name" value="MFS general substrate transporter like domains"/>
    <property type="match status" value="2"/>
</dbReference>
<dbReference type="EMBL" id="RDOJ01000019">
    <property type="protein sequence ID" value="RLZ07160.1"/>
    <property type="molecule type" value="Genomic_DNA"/>
</dbReference>
<feature type="transmembrane region" description="Helical" evidence="5">
    <location>
        <begin position="303"/>
        <end position="322"/>
    </location>
</feature>
<feature type="transmembrane region" description="Helical" evidence="5">
    <location>
        <begin position="167"/>
        <end position="184"/>
    </location>
</feature>
<dbReference type="PROSITE" id="PS50850">
    <property type="entry name" value="MFS"/>
    <property type="match status" value="1"/>
</dbReference>
<evidence type="ECO:0000256" key="4">
    <source>
        <dbReference type="ARBA" id="ARBA00023136"/>
    </source>
</evidence>
<feature type="transmembrane region" description="Helical" evidence="5">
    <location>
        <begin position="276"/>
        <end position="297"/>
    </location>
</feature>
<dbReference type="InterPro" id="IPR036259">
    <property type="entry name" value="MFS_trans_sf"/>
</dbReference>
<dbReference type="PANTHER" id="PTHR23514:SF13">
    <property type="entry name" value="INNER MEMBRANE PROTEIN YBJJ"/>
    <property type="match status" value="1"/>
</dbReference>
<feature type="transmembrane region" description="Helical" evidence="5">
    <location>
        <begin position="334"/>
        <end position="356"/>
    </location>
</feature>
<evidence type="ECO:0000313" key="7">
    <source>
        <dbReference type="EMBL" id="RLZ07160.1"/>
    </source>
</evidence>
<evidence type="ECO:0000256" key="1">
    <source>
        <dbReference type="ARBA" id="ARBA00004141"/>
    </source>
</evidence>
<feature type="transmembrane region" description="Helical" evidence="5">
    <location>
        <begin position="144"/>
        <end position="161"/>
    </location>
</feature>
<protein>
    <submittedName>
        <fullName evidence="7">MFS transporter</fullName>
    </submittedName>
</protein>
<evidence type="ECO:0000256" key="2">
    <source>
        <dbReference type="ARBA" id="ARBA00022692"/>
    </source>
</evidence>
<dbReference type="Pfam" id="PF07690">
    <property type="entry name" value="MFS_1"/>
    <property type="match status" value="1"/>
</dbReference>
<dbReference type="CDD" id="cd17393">
    <property type="entry name" value="MFS_MosC_like"/>
    <property type="match status" value="1"/>
</dbReference>
<keyword evidence="4 5" id="KW-0472">Membrane</keyword>
<evidence type="ECO:0000313" key="8">
    <source>
        <dbReference type="Proteomes" id="UP000275348"/>
    </source>
</evidence>
<organism evidence="7 8">
    <name type="scientific">Faecalibacter macacae</name>
    <dbReference type="NCBI Taxonomy" id="1859289"/>
    <lineage>
        <taxon>Bacteria</taxon>
        <taxon>Pseudomonadati</taxon>
        <taxon>Bacteroidota</taxon>
        <taxon>Flavobacteriia</taxon>
        <taxon>Flavobacteriales</taxon>
        <taxon>Weeksellaceae</taxon>
        <taxon>Faecalibacter</taxon>
    </lineage>
</organism>